<dbReference type="RefSeq" id="WP_123711595.1">
    <property type="nucleotide sequence ID" value="NZ_RKHR01000003.1"/>
</dbReference>
<evidence type="ECO:0008006" key="3">
    <source>
        <dbReference type="Google" id="ProtNLM"/>
    </source>
</evidence>
<sequence length="331" mass="34820">MGLRPTYSVVAEGEPLTAALAGRSTSITIEDVSGVIADKLTIQLADKGGELAIPRKGVYLDVALGYDDINTSMGRFIVDDVSLSGWPLRMTITGTGAPLAPDGKTYTPIQTYKSRVFSDTTIGEIVETMANDCGLVNGCDRELGSIGLSHVEQICESDISLLTRIAARVDAIAKPSGGKLLFIPKGSVQTASGADIPTVLIGAGAMVSFDWRNPCIAKVSQVEASYRDMDFATTHIVTVGKGPIVKQLNYVFANKSEAESRAKAELNQARRAGAEVTFTAVGNAAMAVGTPLELTGIRSSVDGKYRVVSVTHTLSEGGYQMAVKATAEVVL</sequence>
<dbReference type="Proteomes" id="UP000275394">
    <property type="component" value="Unassembled WGS sequence"/>
</dbReference>
<accession>A0A3N2E0R5</accession>
<dbReference type="AlphaFoldDB" id="A0A3N2E0R5"/>
<dbReference type="Pfam" id="PF05954">
    <property type="entry name" value="Phage_GPD"/>
    <property type="match status" value="1"/>
</dbReference>
<dbReference type="SUPFAM" id="SSF69279">
    <property type="entry name" value="Phage tail proteins"/>
    <property type="match status" value="1"/>
</dbReference>
<gene>
    <name evidence="1" type="ORF">EDC56_1249</name>
</gene>
<dbReference type="EMBL" id="RKHR01000003">
    <property type="protein sequence ID" value="ROS05700.1"/>
    <property type="molecule type" value="Genomic_DNA"/>
</dbReference>
<dbReference type="OrthoDB" id="4070623at2"/>
<evidence type="ECO:0000313" key="1">
    <source>
        <dbReference type="EMBL" id="ROS05700.1"/>
    </source>
</evidence>
<reference evidence="1 2" key="1">
    <citation type="submission" date="2018-11" db="EMBL/GenBank/DDBJ databases">
        <title>Genomic Encyclopedia of Type Strains, Phase IV (KMG-IV): sequencing the most valuable type-strain genomes for metagenomic binning, comparative biology and taxonomic classification.</title>
        <authorList>
            <person name="Goeker M."/>
        </authorList>
    </citation>
    <scope>NUCLEOTIDE SEQUENCE [LARGE SCALE GENOMIC DNA]</scope>
    <source>
        <strain evidence="1 2">DSM 100316</strain>
    </source>
</reference>
<keyword evidence="2" id="KW-1185">Reference proteome</keyword>
<organism evidence="1 2">
    <name type="scientific">Sinobacterium caligoides</name>
    <dbReference type="NCBI Taxonomy" id="933926"/>
    <lineage>
        <taxon>Bacteria</taxon>
        <taxon>Pseudomonadati</taxon>
        <taxon>Pseudomonadota</taxon>
        <taxon>Gammaproteobacteria</taxon>
        <taxon>Cellvibrionales</taxon>
        <taxon>Spongiibacteraceae</taxon>
        <taxon>Sinobacterium</taxon>
    </lineage>
</organism>
<protein>
    <recommendedName>
        <fullName evidence="3">Phage protein D</fullName>
    </recommendedName>
</protein>
<comment type="caution">
    <text evidence="1">The sequence shown here is derived from an EMBL/GenBank/DDBJ whole genome shotgun (WGS) entry which is preliminary data.</text>
</comment>
<name>A0A3N2E0R5_9GAMM</name>
<evidence type="ECO:0000313" key="2">
    <source>
        <dbReference type="Proteomes" id="UP000275394"/>
    </source>
</evidence>
<proteinExistence type="predicted"/>